<dbReference type="GO" id="GO:0032259">
    <property type="term" value="P:methylation"/>
    <property type="evidence" value="ECO:0007669"/>
    <property type="project" value="UniProtKB-KW"/>
</dbReference>
<dbReference type="InterPro" id="IPR002295">
    <property type="entry name" value="N4/N6-MTase_EcoPI_Mod-like"/>
</dbReference>
<feature type="domain" description="DNA methylase N-4/N-6" evidence="4">
    <location>
        <begin position="1"/>
        <end position="222"/>
    </location>
</feature>
<dbReference type="GO" id="GO:0003677">
    <property type="term" value="F:DNA binding"/>
    <property type="evidence" value="ECO:0007669"/>
    <property type="project" value="InterPro"/>
</dbReference>
<dbReference type="AlphaFoldDB" id="A0A3P8KC50"/>
<dbReference type="GO" id="GO:0009007">
    <property type="term" value="F:site-specific DNA-methyltransferase (adenine-specific) activity"/>
    <property type="evidence" value="ECO:0007669"/>
    <property type="project" value="UniProtKB-EC"/>
</dbReference>
<protein>
    <submittedName>
        <fullName evidence="5">Modification methylase HpaI</fullName>
        <ecNumber evidence="5">2.1.1.72</ecNumber>
    </submittedName>
</protein>
<dbReference type="REBASE" id="405713">
    <property type="entry name" value="M.Mca10126ORF674P"/>
</dbReference>
<keyword evidence="2 5" id="KW-0808">Transferase</keyword>
<accession>A0A3P8KC50</accession>
<dbReference type="InterPro" id="IPR029063">
    <property type="entry name" value="SAM-dependent_MTases_sf"/>
</dbReference>
<dbReference type="Pfam" id="PF01555">
    <property type="entry name" value="N6_N4_Mtase"/>
    <property type="match status" value="1"/>
</dbReference>
<keyword evidence="3" id="KW-0949">S-adenosyl-L-methionine</keyword>
<dbReference type="EC" id="2.1.1.72" evidence="5"/>
<keyword evidence="1 5" id="KW-0489">Methyltransferase</keyword>
<name>A0A3P8KC50_9BACT</name>
<evidence type="ECO:0000313" key="6">
    <source>
        <dbReference type="Proteomes" id="UP000280036"/>
    </source>
</evidence>
<evidence type="ECO:0000256" key="1">
    <source>
        <dbReference type="ARBA" id="ARBA00022603"/>
    </source>
</evidence>
<dbReference type="OrthoDB" id="9800801at2"/>
<evidence type="ECO:0000259" key="4">
    <source>
        <dbReference type="Pfam" id="PF01555"/>
    </source>
</evidence>
<proteinExistence type="predicted"/>
<reference evidence="5 6" key="1">
    <citation type="submission" date="2018-12" db="EMBL/GenBank/DDBJ databases">
        <authorList>
            <consortium name="Pathogen Informatics"/>
        </authorList>
    </citation>
    <scope>NUCLEOTIDE SEQUENCE [LARGE SCALE GENOMIC DNA]</scope>
    <source>
        <strain evidence="5 6">NCTC10126</strain>
    </source>
</reference>
<dbReference type="Proteomes" id="UP000280036">
    <property type="component" value="Unassembled WGS sequence"/>
</dbReference>
<evidence type="ECO:0000256" key="2">
    <source>
        <dbReference type="ARBA" id="ARBA00022679"/>
    </source>
</evidence>
<dbReference type="Gene3D" id="3.40.50.150">
    <property type="entry name" value="Vaccinia Virus protein VP39"/>
    <property type="match status" value="1"/>
</dbReference>
<gene>
    <name evidence="5" type="primary">hpaIM_3</name>
    <name evidence="5" type="ORF">NCTC10126_00675</name>
</gene>
<dbReference type="PRINTS" id="PR00506">
    <property type="entry name" value="D21N6MTFRASE"/>
</dbReference>
<dbReference type="InterPro" id="IPR002941">
    <property type="entry name" value="DNA_methylase_N4/N6"/>
</dbReference>
<dbReference type="EMBL" id="UZVY01000001">
    <property type="protein sequence ID" value="VDR42174.1"/>
    <property type="molecule type" value="Genomic_DNA"/>
</dbReference>
<dbReference type="SUPFAM" id="SSF53335">
    <property type="entry name" value="S-adenosyl-L-methionine-dependent methyltransferases"/>
    <property type="match status" value="1"/>
</dbReference>
<evidence type="ECO:0000313" key="5">
    <source>
        <dbReference type="EMBL" id="VDR42174.1"/>
    </source>
</evidence>
<sequence length="361" mass="41909">MKNRLEVATELLSDDGSIYLTIDYNEVHYLKVLMDEVFGPDNFQREIIWRMGFLSGYKTMVNSFVRNHDTILFYSKNSKLLDFKKNYIENKDFKEIVKPSKDLIKEFAKRGISEKTCLEILEYINHESRGERYALEDTWNCNKWDDLESIAIKSSTSRVGETIIVDGRNFKGQKPEKLLKRIIESATDEGDIVLDFFLGSGTTSAAAHKMKRRYIGIDQMNYFNSSVLPRHEKIVDGLDEDGITQSVNWTGGGSFISLELMENSISYFEEINKANDEQCVTLLTEILNNPFVLNYRCDAYFAKSEEGMSQFKQLTLEEKKKVLFELIDVNTLYVNYSDIDDNKNKISDDDKQFTRSFYEVK</sequence>
<dbReference type="GO" id="GO:0008170">
    <property type="term" value="F:N-methyltransferase activity"/>
    <property type="evidence" value="ECO:0007669"/>
    <property type="project" value="InterPro"/>
</dbReference>
<organism evidence="5 6">
    <name type="scientific">Mycoplasmopsis caviae</name>
    <dbReference type="NCBI Taxonomy" id="55603"/>
    <lineage>
        <taxon>Bacteria</taxon>
        <taxon>Bacillati</taxon>
        <taxon>Mycoplasmatota</taxon>
        <taxon>Mycoplasmoidales</taxon>
        <taxon>Metamycoplasmataceae</taxon>
        <taxon>Mycoplasmopsis</taxon>
    </lineage>
</organism>
<evidence type="ECO:0000256" key="3">
    <source>
        <dbReference type="ARBA" id="ARBA00022691"/>
    </source>
</evidence>